<comment type="caution">
    <text evidence="1">The sequence shown here is derived from an EMBL/GenBank/DDBJ whole genome shotgun (WGS) entry which is preliminary data.</text>
</comment>
<proteinExistence type="predicted"/>
<organism evidence="1 2">
    <name type="scientific">Lasiosphaeris hirsuta</name>
    <dbReference type="NCBI Taxonomy" id="260670"/>
    <lineage>
        <taxon>Eukaryota</taxon>
        <taxon>Fungi</taxon>
        <taxon>Dikarya</taxon>
        <taxon>Ascomycota</taxon>
        <taxon>Pezizomycotina</taxon>
        <taxon>Sordariomycetes</taxon>
        <taxon>Sordariomycetidae</taxon>
        <taxon>Sordariales</taxon>
        <taxon>Lasiosphaeriaceae</taxon>
        <taxon>Lasiosphaeris</taxon>
    </lineage>
</organism>
<sequence>MCIRLYIHNMSCDARPFLTIARESEQGRLPVRYVNPSHEPLKCPHDHLRRQTNCPWNGCCTLETLHLHCESNPPPGPDATKPGHDHSITECLTDFREYHGYQYRNFSESPVAASGEVGAECDQDGGFQEPHLDDWVIGYLDSPKVTYGPDKDGPAMPFTRTPEWARATADLIEAGERLNAVLIRTESHQEVIEDGIPVPTEILKSMRDEIDQAWERTRKCQERLRCMDRQAAEALLDFDEKHEKSPRVADELAGHYPGATRFF</sequence>
<dbReference type="AlphaFoldDB" id="A0AA40E5M5"/>
<dbReference type="Proteomes" id="UP001172102">
    <property type="component" value="Unassembled WGS sequence"/>
</dbReference>
<reference evidence="1" key="1">
    <citation type="submission" date="2023-06" db="EMBL/GenBank/DDBJ databases">
        <title>Genome-scale phylogeny and comparative genomics of the fungal order Sordariales.</title>
        <authorList>
            <consortium name="Lawrence Berkeley National Laboratory"/>
            <person name="Hensen N."/>
            <person name="Bonometti L."/>
            <person name="Westerberg I."/>
            <person name="Brannstrom I.O."/>
            <person name="Guillou S."/>
            <person name="Cros-Aarteil S."/>
            <person name="Calhoun S."/>
            <person name="Haridas S."/>
            <person name="Kuo A."/>
            <person name="Mondo S."/>
            <person name="Pangilinan J."/>
            <person name="Riley R."/>
            <person name="Labutti K."/>
            <person name="Andreopoulos B."/>
            <person name="Lipzen A."/>
            <person name="Chen C."/>
            <person name="Yanf M."/>
            <person name="Daum C."/>
            <person name="Ng V."/>
            <person name="Clum A."/>
            <person name="Steindorff A."/>
            <person name="Ohm R."/>
            <person name="Martin F."/>
            <person name="Silar P."/>
            <person name="Natvig D."/>
            <person name="Lalanne C."/>
            <person name="Gautier V."/>
            <person name="Ament-Velasquez S.L."/>
            <person name="Kruys A."/>
            <person name="Hutchinson M.I."/>
            <person name="Powell A.J."/>
            <person name="Barry K."/>
            <person name="Miller A.N."/>
            <person name="Grigoriev I.V."/>
            <person name="Debuchy R."/>
            <person name="Gladieux P."/>
            <person name="Thoren M.H."/>
            <person name="Johannesson H."/>
        </authorList>
    </citation>
    <scope>NUCLEOTIDE SEQUENCE</scope>
    <source>
        <strain evidence="1">SMH4607-1</strain>
    </source>
</reference>
<keyword evidence="2" id="KW-1185">Reference proteome</keyword>
<gene>
    <name evidence="1" type="ORF">B0H67DRAFT_571917</name>
</gene>
<evidence type="ECO:0000313" key="1">
    <source>
        <dbReference type="EMBL" id="KAK0725932.1"/>
    </source>
</evidence>
<dbReference type="EMBL" id="JAUKUA010000002">
    <property type="protein sequence ID" value="KAK0725932.1"/>
    <property type="molecule type" value="Genomic_DNA"/>
</dbReference>
<evidence type="ECO:0000313" key="2">
    <source>
        <dbReference type="Proteomes" id="UP001172102"/>
    </source>
</evidence>
<accession>A0AA40E5M5</accession>
<protein>
    <submittedName>
        <fullName evidence="1">Uncharacterized protein</fullName>
    </submittedName>
</protein>
<name>A0AA40E5M5_9PEZI</name>